<feature type="transmembrane region" description="Helical" evidence="8">
    <location>
        <begin position="102"/>
        <end position="127"/>
    </location>
</feature>
<dbReference type="PANTHER" id="PTHR35529">
    <property type="entry name" value="MANGANESE EFFLUX PUMP MNTP-RELATED"/>
    <property type="match status" value="1"/>
</dbReference>
<dbReference type="InterPro" id="IPR003810">
    <property type="entry name" value="Mntp/YtaF"/>
</dbReference>
<evidence type="ECO:0000256" key="9">
    <source>
        <dbReference type="SAM" id="SignalP"/>
    </source>
</evidence>
<evidence type="ECO:0000256" key="2">
    <source>
        <dbReference type="ARBA" id="ARBA00022475"/>
    </source>
</evidence>
<comment type="subcellular location">
    <subcellularLocation>
        <location evidence="8">Cell membrane</location>
        <topology evidence="8">Multi-pass membrane protein</topology>
    </subcellularLocation>
</comment>
<comment type="function">
    <text evidence="8">Probably functions as a manganese efflux pump.</text>
</comment>
<feature type="chain" id="PRO_5041960513" description="Putative manganese efflux pump MntP" evidence="9">
    <location>
        <begin position="20"/>
        <end position="185"/>
    </location>
</feature>
<name>A0AAC9F7J0_9ALTE</name>
<keyword evidence="5 8" id="KW-0406">Ion transport</keyword>
<reference evidence="10 11" key="1">
    <citation type="submission" date="2015-12" db="EMBL/GenBank/DDBJ databases">
        <title>Intraspecies pangenome expansion in the marine bacterium Alteromonas.</title>
        <authorList>
            <person name="Lopez-Perez M."/>
            <person name="Rodriguez-Valera F."/>
        </authorList>
    </citation>
    <scope>NUCLEOTIDE SEQUENCE [LARGE SCALE GENOMIC DNA]</scope>
    <source>
        <strain evidence="10 11">UM8</strain>
    </source>
</reference>
<evidence type="ECO:0000256" key="8">
    <source>
        <dbReference type="HAMAP-Rule" id="MF_01521"/>
    </source>
</evidence>
<evidence type="ECO:0000313" key="11">
    <source>
        <dbReference type="Proteomes" id="UP000061468"/>
    </source>
</evidence>
<dbReference type="GO" id="GO:0005886">
    <property type="term" value="C:plasma membrane"/>
    <property type="evidence" value="ECO:0007669"/>
    <property type="project" value="UniProtKB-SubCell"/>
</dbReference>
<keyword evidence="4 8" id="KW-1133">Transmembrane helix</keyword>
<dbReference type="EMBL" id="CP013928">
    <property type="protein sequence ID" value="AMJ79703.1"/>
    <property type="molecule type" value="Genomic_DNA"/>
</dbReference>
<dbReference type="Pfam" id="PF02659">
    <property type="entry name" value="Mntp"/>
    <property type="match status" value="1"/>
</dbReference>
<evidence type="ECO:0000256" key="7">
    <source>
        <dbReference type="ARBA" id="ARBA00023211"/>
    </source>
</evidence>
<evidence type="ECO:0000256" key="6">
    <source>
        <dbReference type="ARBA" id="ARBA00023136"/>
    </source>
</evidence>
<feature type="transmembrane region" description="Helical" evidence="8">
    <location>
        <begin position="134"/>
        <end position="160"/>
    </location>
</feature>
<dbReference type="HAMAP" id="MF_01521">
    <property type="entry name" value="MntP_pump"/>
    <property type="match status" value="1"/>
</dbReference>
<keyword evidence="2 8" id="KW-1003">Cell membrane</keyword>
<sequence>MSIFALILLAFAMSTDAFAAAIGKGVKINRPRLSFALKIGLLFGTIEAITPLIGWLIGRAASSYVEAWDHWIALIILSGLGVYMLLESFQPAEEESTSQQQSFILLCITALGTSIDAMAVGASLALIDVNIAIASALIGVATFSMVTMGIMLGSALGTLIGKRAEAFGGIVLVSVGVWIFASHTL</sequence>
<dbReference type="RefSeq" id="WP_015067992.1">
    <property type="nucleotide sequence ID" value="NZ_CAXGIV010000054.1"/>
</dbReference>
<dbReference type="InterPro" id="IPR022929">
    <property type="entry name" value="Put_MntP"/>
</dbReference>
<dbReference type="GO" id="GO:0005384">
    <property type="term" value="F:manganese ion transmembrane transporter activity"/>
    <property type="evidence" value="ECO:0007669"/>
    <property type="project" value="UniProtKB-UniRule"/>
</dbReference>
<protein>
    <recommendedName>
        <fullName evidence="8">Putative manganese efflux pump MntP</fullName>
    </recommendedName>
</protein>
<keyword evidence="7 8" id="KW-0464">Manganese</keyword>
<keyword evidence="6 8" id="KW-0472">Membrane</keyword>
<dbReference type="AlphaFoldDB" id="A0AAC9F7J0"/>
<accession>A0AAC9F7J0</accession>
<evidence type="ECO:0000256" key="5">
    <source>
        <dbReference type="ARBA" id="ARBA00023065"/>
    </source>
</evidence>
<evidence type="ECO:0000256" key="4">
    <source>
        <dbReference type="ARBA" id="ARBA00022989"/>
    </source>
</evidence>
<evidence type="ECO:0000256" key="1">
    <source>
        <dbReference type="ARBA" id="ARBA00022448"/>
    </source>
</evidence>
<keyword evidence="9" id="KW-0732">Signal</keyword>
<feature type="transmembrane region" description="Helical" evidence="8">
    <location>
        <begin position="70"/>
        <end position="90"/>
    </location>
</feature>
<dbReference type="Proteomes" id="UP000061468">
    <property type="component" value="Chromosome"/>
</dbReference>
<feature type="transmembrane region" description="Helical" evidence="8">
    <location>
        <begin position="35"/>
        <end position="58"/>
    </location>
</feature>
<keyword evidence="1 8" id="KW-0813">Transport</keyword>
<organism evidence="10 11">
    <name type="scientific">Alteromonas mediterranea</name>
    <dbReference type="NCBI Taxonomy" id="314275"/>
    <lineage>
        <taxon>Bacteria</taxon>
        <taxon>Pseudomonadati</taxon>
        <taxon>Pseudomonadota</taxon>
        <taxon>Gammaproteobacteria</taxon>
        <taxon>Alteromonadales</taxon>
        <taxon>Alteromonadaceae</taxon>
        <taxon>Alteromonas/Salinimonas group</taxon>
        <taxon>Alteromonas</taxon>
    </lineage>
</organism>
<comment type="similarity">
    <text evidence="8">Belongs to the MntP (TC 9.B.29) family.</text>
</comment>
<evidence type="ECO:0000313" key="10">
    <source>
        <dbReference type="EMBL" id="AMJ79703.1"/>
    </source>
</evidence>
<dbReference type="PANTHER" id="PTHR35529:SF1">
    <property type="entry name" value="MANGANESE EFFLUX PUMP MNTP-RELATED"/>
    <property type="match status" value="1"/>
</dbReference>
<feature type="signal peptide" evidence="9">
    <location>
        <begin position="1"/>
        <end position="19"/>
    </location>
</feature>
<proteinExistence type="inferred from homology"/>
<evidence type="ECO:0000256" key="3">
    <source>
        <dbReference type="ARBA" id="ARBA00022692"/>
    </source>
</evidence>
<feature type="transmembrane region" description="Helical" evidence="8">
    <location>
        <begin position="166"/>
        <end position="184"/>
    </location>
</feature>
<gene>
    <name evidence="8" type="primary">mntP</name>
    <name evidence="10" type="ORF">AV942_16100</name>
</gene>
<keyword evidence="3 8" id="KW-0812">Transmembrane</keyword>